<comment type="caution">
    <text evidence="2">The sequence shown here is derived from an EMBL/GenBank/DDBJ whole genome shotgun (WGS) entry which is preliminary data.</text>
</comment>
<dbReference type="CDD" id="cd24023">
    <property type="entry name" value="ASKHA_NBD_ParM_Alp7A-like"/>
    <property type="match status" value="1"/>
</dbReference>
<dbReference type="AlphaFoldDB" id="A0A267MD17"/>
<evidence type="ECO:0000313" key="2">
    <source>
        <dbReference type="EMBL" id="PAB57347.1"/>
    </source>
</evidence>
<organism evidence="2 3">
    <name type="scientific">Lactobacillus johnsonii</name>
    <dbReference type="NCBI Taxonomy" id="33959"/>
    <lineage>
        <taxon>Bacteria</taxon>
        <taxon>Bacillati</taxon>
        <taxon>Bacillota</taxon>
        <taxon>Bacilli</taxon>
        <taxon>Lactobacillales</taxon>
        <taxon>Lactobacillaceae</taxon>
        <taxon>Lactobacillus</taxon>
    </lineage>
</organism>
<dbReference type="Gene3D" id="3.30.420.40">
    <property type="match status" value="2"/>
</dbReference>
<proteinExistence type="predicted"/>
<accession>A0A267MD17</accession>
<evidence type="ECO:0000259" key="1">
    <source>
        <dbReference type="Pfam" id="PF17989"/>
    </source>
</evidence>
<reference evidence="2 3" key="1">
    <citation type="submission" date="2017-05" db="EMBL/GenBank/DDBJ databases">
        <title>Lactobacillus johnsonii from commercial turkeys.</title>
        <authorList>
            <person name="Johnson T.J."/>
            <person name="Youmans B."/>
        </authorList>
    </citation>
    <scope>NUCLEOTIDE SEQUENCE [LARGE SCALE GENOMIC DNA]</scope>
    <source>
        <strain evidence="2 3">UMNLJ114</strain>
    </source>
</reference>
<evidence type="ECO:0000313" key="3">
    <source>
        <dbReference type="Proteomes" id="UP000216008"/>
    </source>
</evidence>
<name>A0A267MD17_LACJH</name>
<gene>
    <name evidence="2" type="ORF">A3Q24_00450</name>
</gene>
<sequence length="401" mass="44287">MQKPLIVANDLGYGNLKMTIDEKRIFQPTVISPIDQAYDDTIDHTDSEAVKNTVDDLLNQMNVEIDGAHYLVGNAAQNSTIERISTDINARSGKAHTEAAKLVPLSTIAAQVVKKAYDEGEDIFSPLSATVIMAASLPIEDIENNPDDREYYQNIFVKNNHIVVFRNFDYKISVTIRFKSVQVYKEGEVALAVAIKYANNQLKKYFEDYISKQKLTMATDDLGVNGTILGIDIGFETTEFALLVNGRADAFNSNSISKGYGNVLASAWRYLPKIAQGYTVKDVVAFKKLLNSNPTTKIQKENQEFALKAEQTAMPALNRSIISNLNAILGTTDDLRTIYLYGGGSIPLVEKADLIDQINASLQNYRSDAPVIWLGEKFSPIANLMGLEILAKALAKTLNKS</sequence>
<dbReference type="RefSeq" id="WP_095182444.1">
    <property type="nucleotide sequence ID" value="NZ_NIBC01000015.1"/>
</dbReference>
<protein>
    <recommendedName>
        <fullName evidence="1">Actin-like protein N-terminal domain-containing protein</fullName>
    </recommendedName>
</protein>
<feature type="domain" description="Actin-like protein N-terminal" evidence="1">
    <location>
        <begin position="9"/>
        <end position="187"/>
    </location>
</feature>
<dbReference type="EMBL" id="NIBD01000002">
    <property type="protein sequence ID" value="PAB57347.1"/>
    <property type="molecule type" value="Genomic_DNA"/>
</dbReference>
<dbReference type="InterPro" id="IPR040607">
    <property type="entry name" value="ALP_N"/>
</dbReference>
<dbReference type="Proteomes" id="UP000216008">
    <property type="component" value="Unassembled WGS sequence"/>
</dbReference>
<dbReference type="Pfam" id="PF17989">
    <property type="entry name" value="ALP_N"/>
    <property type="match status" value="1"/>
</dbReference>
<dbReference type="InterPro" id="IPR043129">
    <property type="entry name" value="ATPase_NBD"/>
</dbReference>
<dbReference type="SUPFAM" id="SSF53067">
    <property type="entry name" value="Actin-like ATPase domain"/>
    <property type="match status" value="2"/>
</dbReference>